<dbReference type="Proteomes" id="UP000011082">
    <property type="component" value="Unassembled WGS sequence"/>
</dbReference>
<protein>
    <submittedName>
        <fullName evidence="1">Uncharacterized protein</fullName>
    </submittedName>
</protein>
<keyword evidence="2" id="KW-1185">Reference proteome</keyword>
<dbReference type="InParanoid" id="L2GK57"/>
<reference evidence="2" key="1">
    <citation type="submission" date="2011-05" db="EMBL/GenBank/DDBJ databases">
        <title>The genome sequence of Vittaforma corneae strain ATCC 50505.</title>
        <authorList>
            <consortium name="The Broad Institute Genome Sequencing Platform"/>
            <person name="Cuomo C."/>
            <person name="Didier E."/>
            <person name="Bowers L."/>
            <person name="Young S.K."/>
            <person name="Zeng Q."/>
            <person name="Gargeya S."/>
            <person name="Fitzgerald M."/>
            <person name="Haas B."/>
            <person name="Abouelleil A."/>
            <person name="Alvarado L."/>
            <person name="Arachchi H.M."/>
            <person name="Berlin A."/>
            <person name="Chapman S.B."/>
            <person name="Gearin G."/>
            <person name="Goldberg J."/>
            <person name="Griggs A."/>
            <person name="Gujja S."/>
            <person name="Hansen M."/>
            <person name="Heiman D."/>
            <person name="Howarth C."/>
            <person name="Larimer J."/>
            <person name="Lui A."/>
            <person name="MacDonald P.J.P."/>
            <person name="McCowen C."/>
            <person name="Montmayeur A."/>
            <person name="Murphy C."/>
            <person name="Neiman D."/>
            <person name="Pearson M."/>
            <person name="Priest M."/>
            <person name="Roberts A."/>
            <person name="Saif S."/>
            <person name="Shea T."/>
            <person name="Sisk P."/>
            <person name="Stolte C."/>
            <person name="Sykes S."/>
            <person name="Wortman J."/>
            <person name="Nusbaum C."/>
            <person name="Birren B."/>
        </authorList>
    </citation>
    <scope>NUCLEOTIDE SEQUENCE [LARGE SCALE GENOMIC DNA]</scope>
    <source>
        <strain evidence="2">ATCC 50505</strain>
    </source>
</reference>
<dbReference type="HOGENOM" id="CLU_1171390_0_0_1"/>
<gene>
    <name evidence="1" type="ORF">VICG_01720</name>
</gene>
<sequence>MLCFYTTVKCSLFMQLGWRIFMYKKQIRNENDAYSYCKTRLREYSERLFIDDTSSNSENDYGEMHGYNNVDSHGKAYGNGHNKVECVSIFTSPSKTIELLIIHDWIEIRLFEWGEKGTGLIILEKTGVKEVKCKTDGGEKTVSFILYKNSCVTSQFKVVFYKEENKRVFLEYLASRVKGTNLESNSLKDLPLKSFMDHISVVQFVSRMSEMSGDKKNDIKCTSIEDFVKEMNVLSGA</sequence>
<dbReference type="VEuPathDB" id="MicrosporidiaDB:VICG_01720"/>
<organism evidence="1 2">
    <name type="scientific">Vittaforma corneae (strain ATCC 50505)</name>
    <name type="common">Microsporidian parasite</name>
    <name type="synonym">Nosema corneum</name>
    <dbReference type="NCBI Taxonomy" id="993615"/>
    <lineage>
        <taxon>Eukaryota</taxon>
        <taxon>Fungi</taxon>
        <taxon>Fungi incertae sedis</taxon>
        <taxon>Microsporidia</taxon>
        <taxon>Nosematidae</taxon>
        <taxon>Vittaforma</taxon>
    </lineage>
</organism>
<evidence type="ECO:0000313" key="1">
    <source>
        <dbReference type="EMBL" id="ELA41231.1"/>
    </source>
</evidence>
<dbReference type="AlphaFoldDB" id="L2GK57"/>
<proteinExistence type="predicted"/>
<dbReference type="GeneID" id="19882430"/>
<dbReference type="EMBL" id="JH370147">
    <property type="protein sequence ID" value="ELA41231.1"/>
    <property type="molecule type" value="Genomic_DNA"/>
</dbReference>
<name>L2GK57_VITCO</name>
<dbReference type="RefSeq" id="XP_007605165.1">
    <property type="nucleotide sequence ID" value="XM_007605103.1"/>
</dbReference>
<accession>L2GK57</accession>
<evidence type="ECO:0000313" key="2">
    <source>
        <dbReference type="Proteomes" id="UP000011082"/>
    </source>
</evidence>